<dbReference type="InterPro" id="IPR051924">
    <property type="entry name" value="GST_Kappa/NadH"/>
</dbReference>
<dbReference type="EC" id="5.99.1.4" evidence="1"/>
<dbReference type="SUPFAM" id="SSF52833">
    <property type="entry name" value="Thioredoxin-like"/>
    <property type="match status" value="1"/>
</dbReference>
<feature type="domain" description="DSBA-like thioredoxin" evidence="2">
    <location>
        <begin position="19"/>
        <end position="207"/>
    </location>
</feature>
<evidence type="ECO:0000313" key="3">
    <source>
        <dbReference type="EMBL" id="GAA5164634.1"/>
    </source>
</evidence>
<proteinExistence type="inferred from homology"/>
<dbReference type="InterPro" id="IPR014440">
    <property type="entry name" value="HCCAis_GSTk"/>
</dbReference>
<dbReference type="EMBL" id="BAABLD010000008">
    <property type="protein sequence ID" value="GAA5164634.1"/>
    <property type="molecule type" value="Genomic_DNA"/>
</dbReference>
<dbReference type="PIRSF" id="PIRSF006386">
    <property type="entry name" value="HCCAis_GSTk"/>
    <property type="match status" value="1"/>
</dbReference>
<reference evidence="4" key="1">
    <citation type="journal article" date="2019" name="Int. J. Syst. Evol. Microbiol.">
        <title>The Global Catalogue of Microorganisms (GCM) 10K type strain sequencing project: providing services to taxonomists for standard genome sequencing and annotation.</title>
        <authorList>
            <consortium name="The Broad Institute Genomics Platform"/>
            <consortium name="The Broad Institute Genome Sequencing Center for Infectious Disease"/>
            <person name="Wu L."/>
            <person name="Ma J."/>
        </authorList>
    </citation>
    <scope>NUCLEOTIDE SEQUENCE [LARGE SCALE GENOMIC DNA]</scope>
    <source>
        <strain evidence="4">JCM 18715</strain>
    </source>
</reference>
<dbReference type="InterPro" id="IPR001853">
    <property type="entry name" value="DSBA-like_thioredoxin_dom"/>
</dbReference>
<accession>A0ABP9QN45</accession>
<dbReference type="GO" id="GO:0016853">
    <property type="term" value="F:isomerase activity"/>
    <property type="evidence" value="ECO:0007669"/>
    <property type="project" value="UniProtKB-KW"/>
</dbReference>
<keyword evidence="4" id="KW-1185">Reference proteome</keyword>
<comment type="catalytic activity">
    <reaction evidence="1">
        <text>2-hydroxychromene-2-carboxylate = (3E)-4-(2-hydroxyphenyl)-2-oxobut-3-enoate</text>
        <dbReference type="Rhea" id="RHEA:27401"/>
        <dbReference type="ChEBI" id="CHEBI:59350"/>
        <dbReference type="ChEBI" id="CHEBI:59353"/>
        <dbReference type="EC" id="5.99.1.4"/>
    </reaction>
</comment>
<comment type="caution">
    <text evidence="3">The sequence shown here is derived from an EMBL/GenBank/DDBJ whole genome shotgun (WGS) entry which is preliminary data.</text>
</comment>
<name>A0ABP9QN45_9RHOO</name>
<organism evidence="3 4">
    <name type="scientific">Viridibacterium curvum</name>
    <dbReference type="NCBI Taxonomy" id="1101404"/>
    <lineage>
        <taxon>Bacteria</taxon>
        <taxon>Pseudomonadati</taxon>
        <taxon>Pseudomonadota</taxon>
        <taxon>Betaproteobacteria</taxon>
        <taxon>Rhodocyclales</taxon>
        <taxon>Rhodocyclaceae</taxon>
        <taxon>Viridibacterium</taxon>
    </lineage>
</organism>
<dbReference type="InterPro" id="IPR036249">
    <property type="entry name" value="Thioredoxin-like_sf"/>
</dbReference>
<dbReference type="RefSeq" id="WP_345532670.1">
    <property type="nucleotide sequence ID" value="NZ_BAABLD010000008.1"/>
</dbReference>
<dbReference type="InterPro" id="IPR044087">
    <property type="entry name" value="NahD-like"/>
</dbReference>
<dbReference type="PANTHER" id="PTHR42943">
    <property type="entry name" value="GLUTATHIONE S-TRANSFERASE KAPPA"/>
    <property type="match status" value="1"/>
</dbReference>
<gene>
    <name evidence="3" type="ORF">GCM10025770_18910</name>
</gene>
<dbReference type="Pfam" id="PF01323">
    <property type="entry name" value="DSBA"/>
    <property type="match status" value="1"/>
</dbReference>
<keyword evidence="1 3" id="KW-0413">Isomerase</keyword>
<dbReference type="PANTHER" id="PTHR42943:SF2">
    <property type="entry name" value="GLUTATHIONE S-TRANSFERASE KAPPA 1"/>
    <property type="match status" value="1"/>
</dbReference>
<dbReference type="Gene3D" id="3.40.30.10">
    <property type="entry name" value="Glutaredoxin"/>
    <property type="match status" value="1"/>
</dbReference>
<evidence type="ECO:0000259" key="2">
    <source>
        <dbReference type="Pfam" id="PF01323"/>
    </source>
</evidence>
<dbReference type="CDD" id="cd03022">
    <property type="entry name" value="DsbA_HCCA_Iso"/>
    <property type="match status" value="1"/>
</dbReference>
<evidence type="ECO:0000256" key="1">
    <source>
        <dbReference type="PIRNR" id="PIRNR006386"/>
    </source>
</evidence>
<sequence length="214" mass="23561">MVSVAAVPGDAAGELLAPIDFYFDFSSPYGYLASELIDAVGARHGRRVVWHAVLLGAAFRATGGQPPSQQPIKGDYFRTDFQRSARYHDIPLRMPAGFPVSSLHATRSFAWLGQQDEALARRFAHAVFRAYFTAERPIDQLDTVLDIARSLGIDRAALAEALTTQSLKDATRLANDRALARGVFGSPFFIVDGESFWGVDRLPQLERWLSEGGF</sequence>
<dbReference type="Proteomes" id="UP001500547">
    <property type="component" value="Unassembled WGS sequence"/>
</dbReference>
<protein>
    <recommendedName>
        <fullName evidence="1">2-hydroxychromene-2-carboxylate isomerase</fullName>
        <ecNumber evidence="1">5.99.1.4</ecNumber>
    </recommendedName>
</protein>
<comment type="similarity">
    <text evidence="1">Belongs to the GST superfamily. NadH family.</text>
</comment>
<evidence type="ECO:0000313" key="4">
    <source>
        <dbReference type="Proteomes" id="UP001500547"/>
    </source>
</evidence>